<dbReference type="InterPro" id="IPR000073">
    <property type="entry name" value="AB_hydrolase_1"/>
</dbReference>
<dbReference type="GeneID" id="27326983"/>
<reference evidence="2 3" key="1">
    <citation type="submission" date="2015-01" db="EMBL/GenBank/DDBJ databases">
        <title>The Genome Sequence of Exophiala mesophila CBS40295.</title>
        <authorList>
            <consortium name="The Broad Institute Genomics Platform"/>
            <person name="Cuomo C."/>
            <person name="de Hoog S."/>
            <person name="Gorbushina A."/>
            <person name="Stielow B."/>
            <person name="Teixiera M."/>
            <person name="Abouelleil A."/>
            <person name="Chapman S.B."/>
            <person name="Priest M."/>
            <person name="Young S.K."/>
            <person name="Wortman J."/>
            <person name="Nusbaum C."/>
            <person name="Birren B."/>
        </authorList>
    </citation>
    <scope>NUCLEOTIDE SEQUENCE [LARGE SCALE GENOMIC DNA]</scope>
    <source>
        <strain evidence="2 3">CBS 40295</strain>
    </source>
</reference>
<dbReference type="AlphaFoldDB" id="A0A0D1XJ52"/>
<dbReference type="PANTHER" id="PTHR43194:SF2">
    <property type="entry name" value="PEROXISOMAL MEMBRANE PROTEIN LPX1"/>
    <property type="match status" value="1"/>
</dbReference>
<evidence type="ECO:0000313" key="3">
    <source>
        <dbReference type="Proteomes" id="UP000054302"/>
    </source>
</evidence>
<accession>A0A0D1XJ52</accession>
<dbReference type="Gene3D" id="3.40.50.1820">
    <property type="entry name" value="alpha/beta hydrolase"/>
    <property type="match status" value="1"/>
</dbReference>
<feature type="domain" description="AB hydrolase-1" evidence="1">
    <location>
        <begin position="59"/>
        <end position="302"/>
    </location>
</feature>
<dbReference type="SUPFAM" id="SSF53474">
    <property type="entry name" value="alpha/beta-Hydrolases"/>
    <property type="match status" value="1"/>
</dbReference>
<dbReference type="Proteomes" id="UP000054302">
    <property type="component" value="Unassembled WGS sequence"/>
</dbReference>
<dbReference type="InterPro" id="IPR029058">
    <property type="entry name" value="AB_hydrolase_fold"/>
</dbReference>
<name>A0A0D1XJ52_EXOME</name>
<protein>
    <recommendedName>
        <fullName evidence="1">AB hydrolase-1 domain-containing protein</fullName>
    </recommendedName>
</protein>
<keyword evidence="3" id="KW-1185">Reference proteome</keyword>
<proteinExistence type="predicted"/>
<dbReference type="VEuPathDB" id="FungiDB:PV10_09138"/>
<dbReference type="InterPro" id="IPR050228">
    <property type="entry name" value="Carboxylesterase_BioH"/>
</dbReference>
<gene>
    <name evidence="2" type="ORF">PV10_09138</name>
</gene>
<dbReference type="Pfam" id="PF12697">
    <property type="entry name" value="Abhydrolase_6"/>
    <property type="match status" value="1"/>
</dbReference>
<organism evidence="2 3">
    <name type="scientific">Exophiala mesophila</name>
    <name type="common">Black yeast-like fungus</name>
    <dbReference type="NCBI Taxonomy" id="212818"/>
    <lineage>
        <taxon>Eukaryota</taxon>
        <taxon>Fungi</taxon>
        <taxon>Dikarya</taxon>
        <taxon>Ascomycota</taxon>
        <taxon>Pezizomycotina</taxon>
        <taxon>Eurotiomycetes</taxon>
        <taxon>Chaetothyriomycetidae</taxon>
        <taxon>Chaetothyriales</taxon>
        <taxon>Herpotrichiellaceae</taxon>
        <taxon>Exophiala</taxon>
    </lineage>
</organism>
<evidence type="ECO:0000259" key="1">
    <source>
        <dbReference type="Pfam" id="PF12697"/>
    </source>
</evidence>
<dbReference type="RefSeq" id="XP_016219795.1">
    <property type="nucleotide sequence ID" value="XM_016374251.1"/>
</dbReference>
<sequence length="366" mass="41550">MFGAIQGLFSLKWTQQPLLHPLPPTITRRFVTTDRGPLELLISEPSKPETDTARSHPPVFFIHGGVGSASVWLEWMDYFATTSHTTTYAYSLRSHGASYSVPFWRMTWQTSLDHLAQDLTACVQEVRRREGQDPILVAHSSGGGLVQYALSKRQIQGRALVLLGAVPHFGNVNVYMNWFRRIDPWFGLRVLFHLYHPNSPLSTPRLVYNAFFGPEYPFHRVAEFMKWMSNYEAMLWPLGMAGRGRGIQNRTWLSPADILKSLTQWQGVSQKIMVMIGTEDKIMGGTQFRMVEEYRAAIAQLPNQSSTNADAAKMDQVSLVRVSKGVKEQDFGRVRLAEVENAGHHTQNDVQWKAAVESLRKFVDQV</sequence>
<evidence type="ECO:0000313" key="2">
    <source>
        <dbReference type="EMBL" id="KIV88221.1"/>
    </source>
</evidence>
<dbReference type="STRING" id="212818.A0A0D1XJ52"/>
<dbReference type="HOGENOM" id="CLU_051715_1_0_1"/>
<dbReference type="EMBL" id="KN847526">
    <property type="protein sequence ID" value="KIV88221.1"/>
    <property type="molecule type" value="Genomic_DNA"/>
</dbReference>
<dbReference type="OMA" id="ENAGHHT"/>
<dbReference type="OrthoDB" id="8119704at2759"/>
<dbReference type="PANTHER" id="PTHR43194">
    <property type="entry name" value="HYDROLASE ALPHA/BETA FOLD FAMILY"/>
    <property type="match status" value="1"/>
</dbReference>